<gene>
    <name evidence="1" type="ORF">MM171A00678_0006</name>
    <name evidence="2" type="ORF">MM171B01174_0002</name>
</gene>
<accession>A0A6M3LXP1</accession>
<dbReference type="EMBL" id="MT143683">
    <property type="protein sequence ID" value="QJB00147.1"/>
    <property type="molecule type" value="Genomic_DNA"/>
</dbReference>
<proteinExistence type="predicted"/>
<evidence type="ECO:0008006" key="3">
    <source>
        <dbReference type="Google" id="ProtNLM"/>
    </source>
</evidence>
<sequence>MKEMKTKIFLARANSPSMKGTIPLSIVEALKLEHGDEIDWQIEVRNGKIVAVMEKVNSL</sequence>
<dbReference type="EMBL" id="MT143793">
    <property type="protein sequence ID" value="QJB02564.1"/>
    <property type="molecule type" value="Genomic_DNA"/>
</dbReference>
<evidence type="ECO:0000313" key="1">
    <source>
        <dbReference type="EMBL" id="QJB00147.1"/>
    </source>
</evidence>
<reference evidence="1" key="1">
    <citation type="submission" date="2020-03" db="EMBL/GenBank/DDBJ databases">
        <title>The deep terrestrial virosphere.</title>
        <authorList>
            <person name="Holmfeldt K."/>
            <person name="Nilsson E."/>
            <person name="Simone D."/>
            <person name="Lopez-Fernandez M."/>
            <person name="Wu X."/>
            <person name="de Brujin I."/>
            <person name="Lundin D."/>
            <person name="Andersson A."/>
            <person name="Bertilsson S."/>
            <person name="Dopson M."/>
        </authorList>
    </citation>
    <scope>NUCLEOTIDE SEQUENCE</scope>
    <source>
        <strain evidence="1">MM171A00678</strain>
        <strain evidence="2">MM171B01174</strain>
    </source>
</reference>
<name>A0A6M3LXP1_9ZZZZ</name>
<protein>
    <recommendedName>
        <fullName evidence="3">Antitoxin family protein</fullName>
    </recommendedName>
</protein>
<evidence type="ECO:0000313" key="2">
    <source>
        <dbReference type="EMBL" id="QJB02564.1"/>
    </source>
</evidence>
<organism evidence="1">
    <name type="scientific">viral metagenome</name>
    <dbReference type="NCBI Taxonomy" id="1070528"/>
    <lineage>
        <taxon>unclassified sequences</taxon>
        <taxon>metagenomes</taxon>
        <taxon>organismal metagenomes</taxon>
    </lineage>
</organism>
<dbReference type="AlphaFoldDB" id="A0A6M3LXP1"/>